<dbReference type="AlphaFoldDB" id="R0LQN2"/>
<keyword evidence="2" id="KW-1185">Reference proteome</keyword>
<name>R0LQN2_ANAPL</name>
<sequence length="325" mass="35737">MQPSVRCQVAMSASLRRPGLQARVPNEVTLGASSPSECSEEGFVIADKCKDPVVLIADTFAWEFLLQLGAVTATGEMLQACGAASQAHAEGLAKCAAALALPWVQHFDVSRSLLDTTKTLLTKAENKMEIFESLPVKSEMSFMDQGKAFRAFSEFLRQAANNDSVKNSKRGSRFQRRCQESVTGFAEERLSSCCHAAADSELQQGCHTSGDWVIWIPVVLTASSRFRAKLIFNKKGDDKEEKAVEIVWQLNLLGNREEILSCSLEKRDTGLIGKLFVMAVMAKSRGQFVTVMVCFGGWRDSQPKLMAPGTFVSGQGLFYLEYPQL</sequence>
<evidence type="ECO:0000313" key="1">
    <source>
        <dbReference type="EMBL" id="EOB08029.1"/>
    </source>
</evidence>
<accession>R0LQN2</accession>
<evidence type="ECO:0000313" key="2">
    <source>
        <dbReference type="Proteomes" id="UP000296049"/>
    </source>
</evidence>
<reference evidence="2" key="1">
    <citation type="journal article" date="2013" name="Nat. Genet.">
        <title>The duck genome and transcriptome provide insight into an avian influenza virus reservoir species.</title>
        <authorList>
            <person name="Huang Y."/>
            <person name="Li Y."/>
            <person name="Burt D.W."/>
            <person name="Chen H."/>
            <person name="Zhang Y."/>
            <person name="Qian W."/>
            <person name="Kim H."/>
            <person name="Gan S."/>
            <person name="Zhao Y."/>
            <person name="Li J."/>
            <person name="Yi K."/>
            <person name="Feng H."/>
            <person name="Zhu P."/>
            <person name="Li B."/>
            <person name="Liu Q."/>
            <person name="Fairley S."/>
            <person name="Magor K.E."/>
            <person name="Du Z."/>
            <person name="Hu X."/>
            <person name="Goodman L."/>
            <person name="Tafer H."/>
            <person name="Vignal A."/>
            <person name="Lee T."/>
            <person name="Kim K.W."/>
            <person name="Sheng Z."/>
            <person name="An Y."/>
            <person name="Searle S."/>
            <person name="Herrero J."/>
            <person name="Groenen M.A."/>
            <person name="Crooijmans R.P."/>
            <person name="Faraut T."/>
            <person name="Cai Q."/>
            <person name="Webster R.G."/>
            <person name="Aldridge J.R."/>
            <person name="Warren W.C."/>
            <person name="Bartschat S."/>
            <person name="Kehr S."/>
            <person name="Marz M."/>
            <person name="Stadler P.F."/>
            <person name="Smith J."/>
            <person name="Kraus R.H."/>
            <person name="Zhao Y."/>
            <person name="Ren L."/>
            <person name="Fei J."/>
            <person name="Morisson M."/>
            <person name="Kaiser P."/>
            <person name="Griffin D.K."/>
            <person name="Rao M."/>
            <person name="Pitel F."/>
            <person name="Wang J."/>
            <person name="Li N."/>
        </authorList>
    </citation>
    <scope>NUCLEOTIDE SEQUENCE [LARGE SCALE GENOMIC DNA]</scope>
</reference>
<proteinExistence type="predicted"/>
<gene>
    <name evidence="1" type="ORF">Anapl_00237</name>
</gene>
<protein>
    <submittedName>
        <fullName evidence="1">Uncharacterized protein</fullName>
    </submittedName>
</protein>
<dbReference type="EMBL" id="KB742479">
    <property type="protein sequence ID" value="EOB08029.1"/>
    <property type="molecule type" value="Genomic_DNA"/>
</dbReference>
<dbReference type="Proteomes" id="UP000296049">
    <property type="component" value="Unassembled WGS sequence"/>
</dbReference>
<organism evidence="1 2">
    <name type="scientific">Anas platyrhynchos</name>
    <name type="common">Mallard</name>
    <name type="synonym">Anas boschas</name>
    <dbReference type="NCBI Taxonomy" id="8839"/>
    <lineage>
        <taxon>Eukaryota</taxon>
        <taxon>Metazoa</taxon>
        <taxon>Chordata</taxon>
        <taxon>Craniata</taxon>
        <taxon>Vertebrata</taxon>
        <taxon>Euteleostomi</taxon>
        <taxon>Archelosauria</taxon>
        <taxon>Archosauria</taxon>
        <taxon>Dinosauria</taxon>
        <taxon>Saurischia</taxon>
        <taxon>Theropoda</taxon>
        <taxon>Coelurosauria</taxon>
        <taxon>Aves</taxon>
        <taxon>Neognathae</taxon>
        <taxon>Galloanserae</taxon>
        <taxon>Anseriformes</taxon>
        <taxon>Anatidae</taxon>
        <taxon>Anatinae</taxon>
        <taxon>Anas</taxon>
    </lineage>
</organism>